<feature type="transmembrane region" description="Helical" evidence="7">
    <location>
        <begin position="483"/>
        <end position="503"/>
    </location>
</feature>
<feature type="transmembrane region" description="Helical" evidence="7">
    <location>
        <begin position="229"/>
        <end position="251"/>
    </location>
</feature>
<dbReference type="Gene3D" id="1.20.1250.20">
    <property type="entry name" value="MFS general substrate transporter like domains"/>
    <property type="match status" value="1"/>
</dbReference>
<keyword evidence="5" id="KW-0325">Glycoprotein</keyword>
<evidence type="ECO:0000313" key="9">
    <source>
        <dbReference type="EMBL" id="OAQ71223.1"/>
    </source>
</evidence>
<feature type="transmembrane region" description="Helical" evidence="7">
    <location>
        <begin position="135"/>
        <end position="155"/>
    </location>
</feature>
<dbReference type="RefSeq" id="XP_018147760.1">
    <property type="nucleotide sequence ID" value="XM_018283047.1"/>
</dbReference>
<evidence type="ECO:0000256" key="4">
    <source>
        <dbReference type="ARBA" id="ARBA00023136"/>
    </source>
</evidence>
<dbReference type="Proteomes" id="UP000078397">
    <property type="component" value="Unassembled WGS sequence"/>
</dbReference>
<accession>A0A179G1I0</accession>
<evidence type="ECO:0000256" key="7">
    <source>
        <dbReference type="SAM" id="Phobius"/>
    </source>
</evidence>
<feature type="compositionally biased region" description="Low complexity" evidence="6">
    <location>
        <begin position="60"/>
        <end position="71"/>
    </location>
</feature>
<proteinExistence type="predicted"/>
<evidence type="ECO:0000256" key="2">
    <source>
        <dbReference type="ARBA" id="ARBA00022692"/>
    </source>
</evidence>
<evidence type="ECO:0000256" key="6">
    <source>
        <dbReference type="SAM" id="MobiDB-lite"/>
    </source>
</evidence>
<keyword evidence="2 7" id="KW-0812">Transmembrane</keyword>
<dbReference type="CDD" id="cd17323">
    <property type="entry name" value="MFS_Tpo1_MDR_like"/>
    <property type="match status" value="1"/>
</dbReference>
<feature type="transmembrane region" description="Helical" evidence="7">
    <location>
        <begin position="368"/>
        <end position="387"/>
    </location>
</feature>
<feature type="transmembrane region" description="Helical" evidence="7">
    <location>
        <begin position="202"/>
        <end position="223"/>
    </location>
</feature>
<evidence type="ECO:0000256" key="1">
    <source>
        <dbReference type="ARBA" id="ARBA00004141"/>
    </source>
</evidence>
<feature type="domain" description="Major facilitator superfamily (MFS) profile" evidence="8">
    <location>
        <begin position="137"/>
        <end position="568"/>
    </location>
</feature>
<keyword evidence="3 7" id="KW-1133">Transmembrane helix</keyword>
<reference evidence="9 10" key="1">
    <citation type="journal article" date="2016" name="PLoS Pathog.">
        <title>Biosynthesis of antibiotic leucinostatins in bio-control fungus Purpureocillium lilacinum and their inhibition on phytophthora revealed by genome mining.</title>
        <authorList>
            <person name="Wang G."/>
            <person name="Liu Z."/>
            <person name="Lin R."/>
            <person name="Li E."/>
            <person name="Mao Z."/>
            <person name="Ling J."/>
            <person name="Yang Y."/>
            <person name="Yin W.B."/>
            <person name="Xie B."/>
        </authorList>
    </citation>
    <scope>NUCLEOTIDE SEQUENCE [LARGE SCALE GENOMIC DNA]</scope>
    <source>
        <strain evidence="9">170</strain>
    </source>
</reference>
<evidence type="ECO:0000259" key="8">
    <source>
        <dbReference type="PROSITE" id="PS50850"/>
    </source>
</evidence>
<evidence type="ECO:0000256" key="3">
    <source>
        <dbReference type="ARBA" id="ARBA00022989"/>
    </source>
</evidence>
<dbReference type="InterPro" id="IPR020846">
    <property type="entry name" value="MFS_dom"/>
</dbReference>
<feature type="transmembrane region" description="Helical" evidence="7">
    <location>
        <begin position="407"/>
        <end position="428"/>
    </location>
</feature>
<dbReference type="InterPro" id="IPR036259">
    <property type="entry name" value="MFS_trans_sf"/>
</dbReference>
<dbReference type="STRING" id="1380566.A0A179G1I0"/>
<dbReference type="GO" id="GO:0022857">
    <property type="term" value="F:transmembrane transporter activity"/>
    <property type="evidence" value="ECO:0007669"/>
    <property type="project" value="InterPro"/>
</dbReference>
<dbReference type="EMBL" id="LSBJ02000002">
    <property type="protein sequence ID" value="OAQ71223.1"/>
    <property type="molecule type" value="Genomic_DNA"/>
</dbReference>
<feature type="compositionally biased region" description="Polar residues" evidence="6">
    <location>
        <begin position="12"/>
        <end position="23"/>
    </location>
</feature>
<keyword evidence="10" id="KW-1185">Reference proteome</keyword>
<feature type="transmembrane region" description="Helical" evidence="7">
    <location>
        <begin position="297"/>
        <end position="321"/>
    </location>
</feature>
<evidence type="ECO:0000313" key="10">
    <source>
        <dbReference type="Proteomes" id="UP000078397"/>
    </source>
</evidence>
<dbReference type="KEGG" id="pchm:VFPPC_03555"/>
<feature type="compositionally biased region" description="Basic and acidic residues" evidence="6">
    <location>
        <begin position="48"/>
        <end position="59"/>
    </location>
</feature>
<dbReference type="Pfam" id="PF07690">
    <property type="entry name" value="MFS_1"/>
    <property type="match status" value="1"/>
</dbReference>
<feature type="region of interest" description="Disordered" evidence="6">
    <location>
        <begin position="1"/>
        <end position="128"/>
    </location>
</feature>
<sequence>MASLNPKEATLSDEQVSTGNSPREQLDRFDEEKHERPAVLTDSEDGDGSDRETERERASLSRIASARSGRSLTTVVSEVRDGIQNQRDLERGNSENGHGNDSGGDSNEPKDPNLVTWDGPDDPQNPKAWHNKRKWAAVICVSFFTLISPVASSMVAPDLEAIGKELNIESELERALVLSIFVAAYALGPLGWGPLSELYGRVIVIQTSNIVFLLFNLGCALAKTEGQMIAFRFLGGIGGSAPLAIGGGVLSDLFTAEERGRAISIYSLMPLLGPAIGPVAGGWIAERTTWRWVFYSTTIACGVIQVFGVFFLQETYAPVLLHRKKLRLMKETGNKGLRTEFDHPDRTLLQTLGNAFTRPFRLLATQPIVQVLSLYLMFLYGMIYLIFSTFPTLFATKYGETPGIIGLNYISIGVGFFLGTQVCAPLQDRVYAALKRRYVPDGGPGRPEFRVPMMVPGALLVPIGIFIYAWTAEKPTHWIGPNIGAAVFGFGSIIGFQCVQGYIVDSYTRYAASAVGAITVLRSLAGFGFPLFAPTMYENLGYGMGGTVLAIVSIVVGWPAPFLLWKYGAALRARSKFSAGP</sequence>
<dbReference type="FunFam" id="1.20.1250.20:FF:000011">
    <property type="entry name" value="MFS multidrug transporter, putative"/>
    <property type="match status" value="1"/>
</dbReference>
<comment type="caution">
    <text evidence="9">The sequence shown here is derived from an EMBL/GenBank/DDBJ whole genome shotgun (WGS) entry which is preliminary data.</text>
</comment>
<gene>
    <name evidence="9" type="ORF">VFPPC_03555</name>
</gene>
<feature type="compositionally biased region" description="Basic and acidic residues" evidence="6">
    <location>
        <begin position="24"/>
        <end position="37"/>
    </location>
</feature>
<name>A0A179G1I0_METCM</name>
<dbReference type="SUPFAM" id="SSF103473">
    <property type="entry name" value="MFS general substrate transporter"/>
    <property type="match status" value="1"/>
</dbReference>
<keyword evidence="4 7" id="KW-0472">Membrane</keyword>
<organism evidence="9 10">
    <name type="scientific">Pochonia chlamydosporia 170</name>
    <dbReference type="NCBI Taxonomy" id="1380566"/>
    <lineage>
        <taxon>Eukaryota</taxon>
        <taxon>Fungi</taxon>
        <taxon>Dikarya</taxon>
        <taxon>Ascomycota</taxon>
        <taxon>Pezizomycotina</taxon>
        <taxon>Sordariomycetes</taxon>
        <taxon>Hypocreomycetidae</taxon>
        <taxon>Hypocreales</taxon>
        <taxon>Clavicipitaceae</taxon>
        <taxon>Pochonia</taxon>
    </lineage>
</organism>
<feature type="transmembrane region" description="Helical" evidence="7">
    <location>
        <begin position="449"/>
        <end position="471"/>
    </location>
</feature>
<dbReference type="PANTHER" id="PTHR23502">
    <property type="entry name" value="MAJOR FACILITATOR SUPERFAMILY"/>
    <property type="match status" value="1"/>
</dbReference>
<dbReference type="GO" id="GO:0016020">
    <property type="term" value="C:membrane"/>
    <property type="evidence" value="ECO:0007669"/>
    <property type="project" value="UniProtKB-SubCell"/>
</dbReference>
<dbReference type="GeneID" id="28847041"/>
<feature type="transmembrane region" description="Helical" evidence="7">
    <location>
        <begin position="263"/>
        <end position="285"/>
    </location>
</feature>
<feature type="compositionally biased region" description="Low complexity" evidence="6">
    <location>
        <begin position="94"/>
        <end position="106"/>
    </location>
</feature>
<comment type="subcellular location">
    <subcellularLocation>
        <location evidence="1">Membrane</location>
        <topology evidence="1">Multi-pass membrane protein</topology>
    </subcellularLocation>
</comment>
<feature type="transmembrane region" description="Helical" evidence="7">
    <location>
        <begin position="510"/>
        <end position="532"/>
    </location>
</feature>
<dbReference type="OrthoDB" id="6770063at2759"/>
<feature type="transmembrane region" description="Helical" evidence="7">
    <location>
        <begin position="544"/>
        <end position="565"/>
    </location>
</feature>
<dbReference type="PANTHER" id="PTHR23502:SF60">
    <property type="entry name" value="MAJOR FACILITATOR SUPERFAMILY (MFS) PROFILE DOMAIN-CONTAINING PROTEIN-RELATED"/>
    <property type="match status" value="1"/>
</dbReference>
<feature type="transmembrane region" description="Helical" evidence="7">
    <location>
        <begin position="175"/>
        <end position="195"/>
    </location>
</feature>
<evidence type="ECO:0000256" key="5">
    <source>
        <dbReference type="ARBA" id="ARBA00023180"/>
    </source>
</evidence>
<dbReference type="AlphaFoldDB" id="A0A179G1I0"/>
<dbReference type="PRINTS" id="PR01036">
    <property type="entry name" value="TCRTETB"/>
</dbReference>
<dbReference type="PROSITE" id="PS50850">
    <property type="entry name" value="MFS"/>
    <property type="match status" value="1"/>
</dbReference>
<dbReference type="InterPro" id="IPR011701">
    <property type="entry name" value="MFS"/>
</dbReference>
<protein>
    <submittedName>
        <fullName evidence="9">Multidrug resistance protein</fullName>
    </submittedName>
</protein>